<sequence>MASSSSSSSLSLYSKVLRRLAKLEREGATGISFRRPVTYEDVLRSSSLGRGSWEECHAAAKREVLPWFERDGDDQGTFSLSSLRRLARRYFEEGISASLPPSKQFQKGIDAYIALVQQSRLQVSSNTTHHGDTGVLVEVWSSGIEDPFGGAAERAERAGRDAYHFAYRCRIENRGKHPVKLLGRSLDTRNSNNVAEKVIPGFQPIYQGSPRKPVSPVIEPGDVFDYASHTTLTTPRGTARLSFAVEVEGTTTDSDSDSDSDLEAGRVPEDEKGADDLANVKRMIREMSSTMKSNPKVLKQVNDIMTSVPREDLKALTKIIGLPEDAMSPDHLPEMVNMAAEAMSMMKEEDIELLAEQALESRVNLGEILPHTLDLLRSGDNGRISVPALPSTKSDIITDGIRVRVESHYVPERSSPRIGQFFFKYDVQITNESTDKTVQLMNRHWVITDAEGRTNEVKGPGVIGEKPVLKPGEAFNYTSFTPLQTASILDLETENVGSMAGSYGMVFWDLSALGSALDFDLAKARSLVVEIGKTATPSRLK</sequence>
<organism evidence="3 4">
    <name type="scientific">Chloropicon primus</name>
    <dbReference type="NCBI Taxonomy" id="1764295"/>
    <lineage>
        <taxon>Eukaryota</taxon>
        <taxon>Viridiplantae</taxon>
        <taxon>Chlorophyta</taxon>
        <taxon>Chloropicophyceae</taxon>
        <taxon>Chloropicales</taxon>
        <taxon>Chloropicaceae</taxon>
        <taxon>Chloropicon</taxon>
    </lineage>
</organism>
<name>A0A5B8MTM5_9CHLO</name>
<dbReference type="InterPro" id="IPR036767">
    <property type="entry name" value="ApaG_sf"/>
</dbReference>
<feature type="domain" description="ApaG" evidence="2">
    <location>
        <begin position="395"/>
        <end position="528"/>
    </location>
</feature>
<feature type="compositionally biased region" description="Basic and acidic residues" evidence="1">
    <location>
        <begin position="263"/>
        <end position="273"/>
    </location>
</feature>
<dbReference type="STRING" id="1764295.A0A5B8MTM5"/>
<accession>A0A5B8MTM5</accession>
<dbReference type="InterPro" id="IPR007474">
    <property type="entry name" value="ApaG_domain"/>
</dbReference>
<feature type="region of interest" description="Disordered" evidence="1">
    <location>
        <begin position="248"/>
        <end position="273"/>
    </location>
</feature>
<evidence type="ECO:0000313" key="4">
    <source>
        <dbReference type="Proteomes" id="UP000316726"/>
    </source>
</evidence>
<dbReference type="EMBL" id="CP031044">
    <property type="protein sequence ID" value="QDZ23676.1"/>
    <property type="molecule type" value="Genomic_DNA"/>
</dbReference>
<dbReference type="NCBIfam" id="NF003967">
    <property type="entry name" value="PRK05461.1"/>
    <property type="match status" value="1"/>
</dbReference>
<dbReference type="Gene3D" id="2.60.40.1470">
    <property type="entry name" value="ApaG domain"/>
    <property type="match status" value="2"/>
</dbReference>
<dbReference type="AlphaFoldDB" id="A0A5B8MTM5"/>
<dbReference type="PANTHER" id="PTHR47191:SF2">
    <property type="entry name" value="OS05G0170800 PROTEIN"/>
    <property type="match status" value="1"/>
</dbReference>
<dbReference type="InterPro" id="IPR050718">
    <property type="entry name" value="ApaG-like"/>
</dbReference>
<evidence type="ECO:0000256" key="1">
    <source>
        <dbReference type="SAM" id="MobiDB-lite"/>
    </source>
</evidence>
<keyword evidence="4" id="KW-1185">Reference proteome</keyword>
<protein>
    <submittedName>
        <fullName evidence="3">ApaG domain-containing protein</fullName>
    </submittedName>
</protein>
<dbReference type="Proteomes" id="UP000316726">
    <property type="component" value="Chromosome 11"/>
</dbReference>
<reference evidence="3 4" key="1">
    <citation type="submission" date="2018-07" db="EMBL/GenBank/DDBJ databases">
        <title>The complete nuclear genome of the prasinophyte Chloropicon primus (CCMP1205).</title>
        <authorList>
            <person name="Pombert J.-F."/>
            <person name="Otis C."/>
            <person name="Turmel M."/>
            <person name="Lemieux C."/>
        </authorList>
    </citation>
    <scope>NUCLEOTIDE SEQUENCE [LARGE SCALE GENOMIC DNA]</scope>
    <source>
        <strain evidence="3 4">CCMP1205</strain>
    </source>
</reference>
<dbReference type="SUPFAM" id="SSF110069">
    <property type="entry name" value="ApaG-like"/>
    <property type="match status" value="2"/>
</dbReference>
<gene>
    <name evidence="3" type="ORF">A3770_11p61940</name>
</gene>
<proteinExistence type="predicted"/>
<evidence type="ECO:0000313" key="3">
    <source>
        <dbReference type="EMBL" id="QDZ23676.1"/>
    </source>
</evidence>
<dbReference type="Pfam" id="PF04379">
    <property type="entry name" value="DUF525"/>
    <property type="match status" value="2"/>
</dbReference>
<evidence type="ECO:0000259" key="2">
    <source>
        <dbReference type="PROSITE" id="PS51087"/>
    </source>
</evidence>
<dbReference type="PANTHER" id="PTHR47191">
    <property type="entry name" value="OS05G0170800 PROTEIN"/>
    <property type="match status" value="1"/>
</dbReference>
<dbReference type="OrthoDB" id="2305498at2759"/>
<dbReference type="PROSITE" id="PS51087">
    <property type="entry name" value="APAG"/>
    <property type="match status" value="1"/>
</dbReference>